<evidence type="ECO:0000256" key="2">
    <source>
        <dbReference type="ARBA" id="ARBA00022448"/>
    </source>
</evidence>
<evidence type="ECO:0000256" key="8">
    <source>
        <dbReference type="ARBA" id="ARBA00023136"/>
    </source>
</evidence>
<keyword evidence="16" id="KW-1185">Reference proteome</keyword>
<dbReference type="PANTHER" id="PTHR11690:SF248">
    <property type="entry name" value="PICKPOCKET 17, ISOFORM A"/>
    <property type="match status" value="1"/>
</dbReference>
<name>A0A267DKB9_9PLAT</name>
<dbReference type="PRINTS" id="PR01078">
    <property type="entry name" value="AMINACHANNEL"/>
</dbReference>
<dbReference type="EMBL" id="NIVC01000293">
    <property type="protein sequence ID" value="PAA86110.1"/>
    <property type="molecule type" value="Genomic_DNA"/>
</dbReference>
<keyword evidence="8 13" id="KW-0472">Membrane</keyword>
<evidence type="ECO:0000256" key="10">
    <source>
        <dbReference type="ARBA" id="ARBA00023303"/>
    </source>
</evidence>
<dbReference type="OrthoDB" id="6238402at2759"/>
<evidence type="ECO:0000256" key="1">
    <source>
        <dbReference type="ARBA" id="ARBA00004141"/>
    </source>
</evidence>
<organism evidence="14 16">
    <name type="scientific">Macrostomum lignano</name>
    <dbReference type="NCBI Taxonomy" id="282301"/>
    <lineage>
        <taxon>Eukaryota</taxon>
        <taxon>Metazoa</taxon>
        <taxon>Spiralia</taxon>
        <taxon>Lophotrochozoa</taxon>
        <taxon>Platyhelminthes</taxon>
        <taxon>Rhabditophora</taxon>
        <taxon>Macrostomorpha</taxon>
        <taxon>Macrostomida</taxon>
        <taxon>Macrostomidae</taxon>
        <taxon>Macrostomum</taxon>
    </lineage>
</organism>
<keyword evidence="3 11" id="KW-0894">Sodium channel</keyword>
<comment type="similarity">
    <text evidence="11">Belongs to the amiloride-sensitive sodium channel (TC 1.A.6) family.</text>
</comment>
<feature type="region of interest" description="Disordered" evidence="12">
    <location>
        <begin position="1"/>
        <end position="75"/>
    </location>
</feature>
<dbReference type="GO" id="GO:0005886">
    <property type="term" value="C:plasma membrane"/>
    <property type="evidence" value="ECO:0007669"/>
    <property type="project" value="TreeGrafter"/>
</dbReference>
<keyword evidence="9 11" id="KW-0739">Sodium transport</keyword>
<evidence type="ECO:0000313" key="16">
    <source>
        <dbReference type="Proteomes" id="UP000215902"/>
    </source>
</evidence>
<evidence type="ECO:0000256" key="3">
    <source>
        <dbReference type="ARBA" id="ARBA00022461"/>
    </source>
</evidence>
<protein>
    <submittedName>
        <fullName evidence="14">Uncharacterized protein</fullName>
    </submittedName>
</protein>
<keyword evidence="6" id="KW-0915">Sodium</keyword>
<evidence type="ECO:0000256" key="13">
    <source>
        <dbReference type="SAM" id="Phobius"/>
    </source>
</evidence>
<sequence length="739" mass="84835">MILQPIMPDGNSSNAEEASDHRSQQASQQASQISPQSTAQQPQEGIIQQQQPAAQPAAYRPQQARMDQRKKKKSSETVKLLISEFNDYGHRTTVHGLGHMYQSTDVRRKLFWLLITIVGCFACGIHIYFIVANYNETPVNSVILNGGVHVNFPDVTLCNMYPISESVQNHGAGEIRGHIRKYWRFFRGFIKASAGMDNSTKDRFKMARKFFQIFWASEDTRDLAHDDDLFLVYCRYKSRPCSNKQFKMVQNIDYWNCYTFTPKFDGEEEEDRRVYSGNEDEGLNLIMYTNSHLRNIHASNALTTTKGFYDEENNGKDSSNGDKSNYLERYLVNYNLSLNQLLAGDKMEPDGIRVILHEKGTYPHMDMNSVIVGNGDYSKVVFSMERKISKNRPDFPCRETSEDAADEEVEYVSYYPGVDVRYTTKRPPPNFKKFKRDRLDYVVTRVQDLFWSSCSCYTHVVPFSHFNSKLCYFCRNGTDPVEIRRTLERVHCHDRVYQNQLKKNILTYFSDSQRFQPCTGDEYDVKMGSSAWPSQRDIMFLVDQYVIPAFLHESVGNRSYNSILKNTRVYPIRDIVGTTPEQAIGSKTIKSFNWTVDEFLIRKSFLKVAIHADSPTGTLNEEVESYSFAEALSEIGGIFGLYAGVSLLTFFEFVELAYLMATKPKEVTRHEKDGKSKFAMLQQTMEDGELPASEVLKYKQLFDRGNCCALPTASASQQSRSFIMQAEREGSVRRPVIVS</sequence>
<evidence type="ECO:0000256" key="7">
    <source>
        <dbReference type="ARBA" id="ARBA00023065"/>
    </source>
</evidence>
<feature type="compositionally biased region" description="Low complexity" evidence="12">
    <location>
        <begin position="24"/>
        <end position="64"/>
    </location>
</feature>
<dbReference type="STRING" id="282301.A0A267DKB9"/>
<gene>
    <name evidence="15" type="ORF">BOX15_Mlig030741g2</name>
    <name evidence="14" type="ORF">BOX15_Mlig030741g3</name>
</gene>
<dbReference type="GO" id="GO:0015280">
    <property type="term" value="F:ligand-gated sodium channel activity"/>
    <property type="evidence" value="ECO:0007669"/>
    <property type="project" value="TreeGrafter"/>
</dbReference>
<evidence type="ECO:0000256" key="9">
    <source>
        <dbReference type="ARBA" id="ARBA00023201"/>
    </source>
</evidence>
<evidence type="ECO:0000313" key="14">
    <source>
        <dbReference type="EMBL" id="PAA49147.1"/>
    </source>
</evidence>
<comment type="subcellular location">
    <subcellularLocation>
        <location evidence="1">Membrane</location>
        <topology evidence="1">Multi-pass membrane protein</topology>
    </subcellularLocation>
</comment>
<keyword evidence="5 13" id="KW-1133">Transmembrane helix</keyword>
<dbReference type="InterPro" id="IPR001873">
    <property type="entry name" value="ENaC"/>
</dbReference>
<dbReference type="EMBL" id="NIVC01003962">
    <property type="protein sequence ID" value="PAA49147.1"/>
    <property type="molecule type" value="Genomic_DNA"/>
</dbReference>
<evidence type="ECO:0000256" key="5">
    <source>
        <dbReference type="ARBA" id="ARBA00022989"/>
    </source>
</evidence>
<dbReference type="AlphaFoldDB" id="A0A267DKB9"/>
<comment type="caution">
    <text evidence="14">The sequence shown here is derived from an EMBL/GenBank/DDBJ whole genome shotgun (WGS) entry which is preliminary data.</text>
</comment>
<accession>A0A267DKB9</accession>
<keyword evidence="2 11" id="KW-0813">Transport</keyword>
<dbReference type="PANTHER" id="PTHR11690">
    <property type="entry name" value="AMILORIDE-SENSITIVE SODIUM CHANNEL-RELATED"/>
    <property type="match status" value="1"/>
</dbReference>
<dbReference type="Proteomes" id="UP000215902">
    <property type="component" value="Unassembled WGS sequence"/>
</dbReference>
<evidence type="ECO:0000256" key="6">
    <source>
        <dbReference type="ARBA" id="ARBA00023053"/>
    </source>
</evidence>
<evidence type="ECO:0000313" key="15">
    <source>
        <dbReference type="EMBL" id="PAA86110.1"/>
    </source>
</evidence>
<reference evidence="14 16" key="1">
    <citation type="submission" date="2017-06" db="EMBL/GenBank/DDBJ databases">
        <title>A platform for efficient transgenesis in Macrostomum lignano, a flatworm model organism for stem cell research.</title>
        <authorList>
            <person name="Berezikov E."/>
        </authorList>
    </citation>
    <scope>NUCLEOTIDE SEQUENCE [LARGE SCALE GENOMIC DNA]</scope>
    <source>
        <strain evidence="14">DV1</strain>
        <tissue evidence="14">Whole organism</tissue>
    </source>
</reference>
<evidence type="ECO:0000256" key="12">
    <source>
        <dbReference type="SAM" id="MobiDB-lite"/>
    </source>
</evidence>
<keyword evidence="7 11" id="KW-0406">Ion transport</keyword>
<proteinExistence type="inferred from homology"/>
<keyword evidence="4 11" id="KW-0812">Transmembrane</keyword>
<dbReference type="Pfam" id="PF00858">
    <property type="entry name" value="ASC"/>
    <property type="match status" value="1"/>
</dbReference>
<keyword evidence="10 11" id="KW-0407">Ion channel</keyword>
<feature type="transmembrane region" description="Helical" evidence="13">
    <location>
        <begin position="110"/>
        <end position="131"/>
    </location>
</feature>
<dbReference type="Gene3D" id="2.60.470.10">
    <property type="entry name" value="Acid-sensing ion channels like domains"/>
    <property type="match status" value="1"/>
</dbReference>
<evidence type="ECO:0000256" key="4">
    <source>
        <dbReference type="ARBA" id="ARBA00022692"/>
    </source>
</evidence>
<evidence type="ECO:0000256" key="11">
    <source>
        <dbReference type="RuleBase" id="RU000679"/>
    </source>
</evidence>
<dbReference type="Gene3D" id="1.10.287.770">
    <property type="entry name" value="YojJ-like"/>
    <property type="match status" value="1"/>
</dbReference>